<dbReference type="InterPro" id="IPR015943">
    <property type="entry name" value="WD40/YVTN_repeat-like_dom_sf"/>
</dbReference>
<dbReference type="SUPFAM" id="SSF50998">
    <property type="entry name" value="Quinoprotein alcohol dehydrogenase-like"/>
    <property type="match status" value="1"/>
</dbReference>
<dbReference type="EMBL" id="FOQO01000005">
    <property type="protein sequence ID" value="SFI69793.1"/>
    <property type="molecule type" value="Genomic_DNA"/>
</dbReference>
<protein>
    <submittedName>
        <fullName evidence="1">Uncharacterized protein</fullName>
    </submittedName>
</protein>
<keyword evidence="2" id="KW-1185">Reference proteome</keyword>
<reference evidence="1 2" key="1">
    <citation type="submission" date="2016-10" db="EMBL/GenBank/DDBJ databases">
        <authorList>
            <person name="de Groot N.N."/>
        </authorList>
    </citation>
    <scope>NUCLEOTIDE SEQUENCE [LARGE SCALE GENOMIC DNA]</scope>
    <source>
        <strain evidence="1 2">RK1</strain>
    </source>
</reference>
<dbReference type="InterPro" id="IPR011047">
    <property type="entry name" value="Quinoprotein_ADH-like_sf"/>
</dbReference>
<dbReference type="AlphaFoldDB" id="A0A1I3KBF0"/>
<organism evidence="1 2">
    <name type="scientific">Parapedobacter indicus</name>
    <dbReference type="NCBI Taxonomy" id="1477437"/>
    <lineage>
        <taxon>Bacteria</taxon>
        <taxon>Pseudomonadati</taxon>
        <taxon>Bacteroidota</taxon>
        <taxon>Sphingobacteriia</taxon>
        <taxon>Sphingobacteriales</taxon>
        <taxon>Sphingobacteriaceae</taxon>
        <taxon>Parapedobacter</taxon>
    </lineage>
</organism>
<proteinExistence type="predicted"/>
<dbReference type="Gene3D" id="2.130.10.10">
    <property type="entry name" value="YVTN repeat-like/Quinoprotein amine dehydrogenase"/>
    <property type="match status" value="1"/>
</dbReference>
<evidence type="ECO:0000313" key="1">
    <source>
        <dbReference type="EMBL" id="SFI69793.1"/>
    </source>
</evidence>
<name>A0A1I3KBF0_9SPHI</name>
<evidence type="ECO:0000313" key="2">
    <source>
        <dbReference type="Proteomes" id="UP000198670"/>
    </source>
</evidence>
<gene>
    <name evidence="1" type="ORF">SAMN05444682_105147</name>
</gene>
<dbReference type="STRING" id="1477437.SAMN05444682_105147"/>
<accession>A0A1I3KBF0</accession>
<dbReference type="Proteomes" id="UP000198670">
    <property type="component" value="Unassembled WGS sequence"/>
</dbReference>
<sequence>MGQRSKELTVFNVPKAQQAVAVDNDHFYVINNKTITKHDKKSGELIARFDGTSLGLHHLNSGVVYHGKLYCAHSNFPELPMKSSVEVFDTRTMKHASSYSLGISVYGSLTWIDYDERSKQWYMGFAHYSDEKLRTDERDNRWTTVVQYDRNWHSKQSWTFPEHIVEAFKDHSNSGGSIGPDGYFYCTGHDNGELYVLEIPQSGYTLRHIATIPAPIHGQGVAIDRSIKDASVFYGIRRATNEVVSFEVN</sequence>